<dbReference type="InterPro" id="IPR000719">
    <property type="entry name" value="Prot_kinase_dom"/>
</dbReference>
<protein>
    <recommendedName>
        <fullName evidence="6">Protein kinase domain-containing protein</fullName>
    </recommendedName>
</protein>
<evidence type="ECO:0000259" key="6">
    <source>
        <dbReference type="PROSITE" id="PS50011"/>
    </source>
</evidence>
<dbReference type="Pfam" id="PF00069">
    <property type="entry name" value="Pkinase"/>
    <property type="match status" value="1"/>
</dbReference>
<dbReference type="InterPro" id="IPR008271">
    <property type="entry name" value="Ser/Thr_kinase_AS"/>
</dbReference>
<dbReference type="PROSITE" id="PS50011">
    <property type="entry name" value="PROTEIN_KINASE_DOM"/>
    <property type="match status" value="1"/>
</dbReference>
<dbReference type="PROSITE" id="PS00108">
    <property type="entry name" value="PROTEIN_KINASE_ST"/>
    <property type="match status" value="1"/>
</dbReference>
<evidence type="ECO:0000256" key="3">
    <source>
        <dbReference type="ARBA" id="ARBA00022741"/>
    </source>
</evidence>
<sequence>MSHQNIVKCHGLIPTVSSTVGSSNWYLFLEYMDMGSIKNTYKSFGHIEENFAKYITKEVLKGLAFLHGNGIVHRDIKADNILFNSANEIKIGDFGITKRLYPSNAGEFGLQTKMVGTLTHMAPEIRFSNCPTTLYASSVDIWSLGCTVLEMLTGDDPKIVFTFDNMDTSCCCTYERPRNITNACFQFIQGILSVNPANRPTVDNLIINPQMTFAHVE</sequence>
<dbReference type="InterPro" id="IPR011009">
    <property type="entry name" value="Kinase-like_dom_sf"/>
</dbReference>
<evidence type="ECO:0000256" key="1">
    <source>
        <dbReference type="ARBA" id="ARBA00022527"/>
    </source>
</evidence>
<dbReference type="GO" id="GO:0004674">
    <property type="term" value="F:protein serine/threonine kinase activity"/>
    <property type="evidence" value="ECO:0007669"/>
    <property type="project" value="UniProtKB-KW"/>
</dbReference>
<keyword evidence="1" id="KW-0723">Serine/threonine-protein kinase</keyword>
<dbReference type="OrthoDB" id="266718at2759"/>
<gene>
    <name evidence="7" type="ORF">MGAL_10B076132</name>
</gene>
<accession>A0A8B6D9K1</accession>
<dbReference type="PANTHER" id="PTHR11584:SF369">
    <property type="entry name" value="MITOGEN-ACTIVATED PROTEIN KINASE KINASE KINASE 19-RELATED"/>
    <property type="match status" value="1"/>
</dbReference>
<evidence type="ECO:0000256" key="2">
    <source>
        <dbReference type="ARBA" id="ARBA00022679"/>
    </source>
</evidence>
<proteinExistence type="predicted"/>
<evidence type="ECO:0000313" key="8">
    <source>
        <dbReference type="Proteomes" id="UP000596742"/>
    </source>
</evidence>
<evidence type="ECO:0000256" key="4">
    <source>
        <dbReference type="ARBA" id="ARBA00022777"/>
    </source>
</evidence>
<keyword evidence="2" id="KW-0808">Transferase</keyword>
<dbReference type="AlphaFoldDB" id="A0A8B6D9K1"/>
<organism evidence="7 8">
    <name type="scientific">Mytilus galloprovincialis</name>
    <name type="common">Mediterranean mussel</name>
    <dbReference type="NCBI Taxonomy" id="29158"/>
    <lineage>
        <taxon>Eukaryota</taxon>
        <taxon>Metazoa</taxon>
        <taxon>Spiralia</taxon>
        <taxon>Lophotrochozoa</taxon>
        <taxon>Mollusca</taxon>
        <taxon>Bivalvia</taxon>
        <taxon>Autobranchia</taxon>
        <taxon>Pteriomorphia</taxon>
        <taxon>Mytilida</taxon>
        <taxon>Mytiloidea</taxon>
        <taxon>Mytilidae</taxon>
        <taxon>Mytilinae</taxon>
        <taxon>Mytilus</taxon>
    </lineage>
</organism>
<name>A0A8B6D9K1_MYTGA</name>
<evidence type="ECO:0000256" key="5">
    <source>
        <dbReference type="ARBA" id="ARBA00022840"/>
    </source>
</evidence>
<feature type="domain" description="Protein kinase" evidence="6">
    <location>
        <begin position="1"/>
        <end position="211"/>
    </location>
</feature>
<dbReference type="Gene3D" id="1.10.510.10">
    <property type="entry name" value="Transferase(Phosphotransferase) domain 1"/>
    <property type="match status" value="1"/>
</dbReference>
<keyword evidence="5" id="KW-0067">ATP-binding</keyword>
<dbReference type="EMBL" id="UYJE01003109">
    <property type="protein sequence ID" value="VDI16615.1"/>
    <property type="molecule type" value="Genomic_DNA"/>
</dbReference>
<dbReference type="Proteomes" id="UP000596742">
    <property type="component" value="Unassembled WGS sequence"/>
</dbReference>
<comment type="caution">
    <text evidence="7">The sequence shown here is derived from an EMBL/GenBank/DDBJ whole genome shotgun (WGS) entry which is preliminary data.</text>
</comment>
<dbReference type="GO" id="GO:0005524">
    <property type="term" value="F:ATP binding"/>
    <property type="evidence" value="ECO:0007669"/>
    <property type="project" value="UniProtKB-KW"/>
</dbReference>
<keyword evidence="3" id="KW-0547">Nucleotide-binding</keyword>
<dbReference type="SMART" id="SM00220">
    <property type="entry name" value="S_TKc"/>
    <property type="match status" value="1"/>
</dbReference>
<dbReference type="PANTHER" id="PTHR11584">
    <property type="entry name" value="SERINE/THREONINE PROTEIN KINASE"/>
    <property type="match status" value="1"/>
</dbReference>
<keyword evidence="8" id="KW-1185">Reference proteome</keyword>
<dbReference type="SUPFAM" id="SSF56112">
    <property type="entry name" value="Protein kinase-like (PK-like)"/>
    <property type="match status" value="1"/>
</dbReference>
<evidence type="ECO:0000313" key="7">
    <source>
        <dbReference type="EMBL" id="VDI16615.1"/>
    </source>
</evidence>
<reference evidence="7" key="1">
    <citation type="submission" date="2018-11" db="EMBL/GenBank/DDBJ databases">
        <authorList>
            <person name="Alioto T."/>
            <person name="Alioto T."/>
        </authorList>
    </citation>
    <scope>NUCLEOTIDE SEQUENCE</scope>
</reference>
<keyword evidence="4" id="KW-0418">Kinase</keyword>